<dbReference type="InterPro" id="IPR029033">
    <property type="entry name" value="His_PPase_superfam"/>
</dbReference>
<dbReference type="CDD" id="cd07067">
    <property type="entry name" value="HP_PGM_like"/>
    <property type="match status" value="1"/>
</dbReference>
<sequence>MSLKLSKPRGLVELYKEMAVRDRIKSYLVPQVPEIETRIFVHLMRHGEAYHNLGHFHDRTNKQSFAIPDPSLTKEGIKQVKAAKGQMSKRCPAPNIVLISPLTRTIETALHVFPIDNNRSKSHQPQIVAYDDLRESGAYLCNVRQDVTALVDSHNNEGINFSALSPVIPPMKCIIGAQKRAELVRKEILSIAEIVRQGGGIWNGVYLQGPLKTAWLPLRRNARKDIHIVMVSHGSFLKYLLPASHRINPAWKKFKASEIRTYIMDADGHLNETAESKGTRSINISRKVSSILTSASGSSPLPGIQRLG</sequence>
<dbReference type="GO" id="GO:0016791">
    <property type="term" value="F:phosphatase activity"/>
    <property type="evidence" value="ECO:0007669"/>
    <property type="project" value="TreeGrafter"/>
</dbReference>
<evidence type="ECO:0000313" key="2">
    <source>
        <dbReference type="Proteomes" id="UP000672032"/>
    </source>
</evidence>
<dbReference type="InterPro" id="IPR050275">
    <property type="entry name" value="PGM_Phosphatase"/>
</dbReference>
<dbReference type="EMBL" id="CP063408">
    <property type="protein sequence ID" value="QSZ33816.1"/>
    <property type="molecule type" value="Genomic_DNA"/>
</dbReference>
<organism evidence="1 2">
    <name type="scientific">Monilinia vaccinii-corymbosi</name>
    <dbReference type="NCBI Taxonomy" id="61207"/>
    <lineage>
        <taxon>Eukaryota</taxon>
        <taxon>Fungi</taxon>
        <taxon>Dikarya</taxon>
        <taxon>Ascomycota</taxon>
        <taxon>Pezizomycotina</taxon>
        <taxon>Leotiomycetes</taxon>
        <taxon>Helotiales</taxon>
        <taxon>Sclerotiniaceae</taxon>
        <taxon>Monilinia</taxon>
    </lineage>
</organism>
<dbReference type="AlphaFoldDB" id="A0A8A3PFK7"/>
<accession>A0A8A3PFK7</accession>
<dbReference type="PANTHER" id="PTHR48100:SF54">
    <property type="entry name" value="PHOSPHATASE SPAC5H10.03-RELATED"/>
    <property type="match status" value="1"/>
</dbReference>
<dbReference type="SUPFAM" id="SSF53254">
    <property type="entry name" value="Phosphoglycerate mutase-like"/>
    <property type="match status" value="1"/>
</dbReference>
<keyword evidence="2" id="KW-1185">Reference proteome</keyword>
<reference evidence="1" key="1">
    <citation type="submission" date="2020-10" db="EMBL/GenBank/DDBJ databases">
        <title>Genome Sequence of Monilinia vaccinii-corymbosi Sheds Light on Mummy Berry Disease Infection of Blueberry and Mating Type.</title>
        <authorList>
            <person name="Yow A.G."/>
            <person name="Zhang Y."/>
            <person name="Bansal K."/>
            <person name="Eacker S.M."/>
            <person name="Sullivan S."/>
            <person name="Liachko I."/>
            <person name="Cubeta M.A."/>
            <person name="Rollins J.A."/>
            <person name="Ashrafi H."/>
        </authorList>
    </citation>
    <scope>NUCLEOTIDE SEQUENCE</scope>
    <source>
        <strain evidence="1">RL-1</strain>
    </source>
</reference>
<protein>
    <recommendedName>
        <fullName evidence="3">Phosphoglycerate mutase family protein</fullName>
    </recommendedName>
</protein>
<dbReference type="InterPro" id="IPR013078">
    <property type="entry name" value="His_Pase_superF_clade-1"/>
</dbReference>
<dbReference type="Pfam" id="PF00300">
    <property type="entry name" value="His_Phos_1"/>
    <property type="match status" value="1"/>
</dbReference>
<evidence type="ECO:0000313" key="1">
    <source>
        <dbReference type="EMBL" id="QSZ33816.1"/>
    </source>
</evidence>
<name>A0A8A3PFK7_9HELO</name>
<dbReference type="Proteomes" id="UP000672032">
    <property type="component" value="Chromosome 4"/>
</dbReference>
<dbReference type="GO" id="GO:0005737">
    <property type="term" value="C:cytoplasm"/>
    <property type="evidence" value="ECO:0007669"/>
    <property type="project" value="TreeGrafter"/>
</dbReference>
<dbReference type="OrthoDB" id="496981at2759"/>
<evidence type="ECO:0008006" key="3">
    <source>
        <dbReference type="Google" id="ProtNLM"/>
    </source>
</evidence>
<dbReference type="Gene3D" id="3.40.50.1240">
    <property type="entry name" value="Phosphoglycerate mutase-like"/>
    <property type="match status" value="1"/>
</dbReference>
<dbReference type="PANTHER" id="PTHR48100">
    <property type="entry name" value="BROAD-SPECIFICITY PHOSPHATASE YOR283W-RELATED"/>
    <property type="match status" value="1"/>
</dbReference>
<gene>
    <name evidence="1" type="ORF">DSL72_005388</name>
</gene>
<proteinExistence type="predicted"/>
<dbReference type="SMART" id="SM00855">
    <property type="entry name" value="PGAM"/>
    <property type="match status" value="1"/>
</dbReference>